<evidence type="ECO:0000313" key="2">
    <source>
        <dbReference type="EMBL" id="NXR28571.1"/>
    </source>
</evidence>
<dbReference type="SUPFAM" id="SSF50249">
    <property type="entry name" value="Nucleic acid-binding proteins"/>
    <property type="match status" value="1"/>
</dbReference>
<proteinExistence type="predicted"/>
<dbReference type="AlphaFoldDB" id="A0A7L2K3B7"/>
<feature type="non-terminal residue" evidence="2">
    <location>
        <position position="1"/>
    </location>
</feature>
<comment type="caution">
    <text evidence="2">The sequence shown here is derived from an EMBL/GenBank/DDBJ whole genome shotgun (WGS) entry which is preliminary data.</text>
</comment>
<sequence length="74" mass="8379">MSRATKRKHVVQQLLEERVQPGEGQSVVRGTLRGHLPVCPQVLGTPGNNLHEVETAEGTRFLASMPPRFRRHIW</sequence>
<dbReference type="Pfam" id="PF01176">
    <property type="entry name" value="eIF-1a"/>
    <property type="match status" value="1"/>
</dbReference>
<gene>
    <name evidence="2" type="primary">Eif1ad</name>
    <name evidence="2" type="ORF">CINMEX_R14777</name>
</gene>
<dbReference type="GO" id="GO:0005634">
    <property type="term" value="C:nucleus"/>
    <property type="evidence" value="ECO:0007669"/>
    <property type="project" value="TreeGrafter"/>
</dbReference>
<dbReference type="EMBL" id="VWYM01025324">
    <property type="protein sequence ID" value="NXR28571.1"/>
    <property type="molecule type" value="Genomic_DNA"/>
</dbReference>
<protein>
    <submittedName>
        <fullName evidence="2">EIF1A protein</fullName>
    </submittedName>
</protein>
<dbReference type="PANTHER" id="PTHR21641:SF0">
    <property type="entry name" value="RNA-BINDING PROTEIN EIF1AD-RELATED"/>
    <property type="match status" value="1"/>
</dbReference>
<feature type="non-terminal residue" evidence="2">
    <location>
        <position position="74"/>
    </location>
</feature>
<evidence type="ECO:0000313" key="3">
    <source>
        <dbReference type="Proteomes" id="UP000590623"/>
    </source>
</evidence>
<accession>A0A7L2K3B7</accession>
<dbReference type="PANTHER" id="PTHR21641">
    <property type="entry name" value="TRANSLATION INITIATION FACTOR-RELATED"/>
    <property type="match status" value="1"/>
</dbReference>
<dbReference type="InterPro" id="IPR006196">
    <property type="entry name" value="RNA-binding_domain_S1_IF1"/>
</dbReference>
<keyword evidence="3" id="KW-1185">Reference proteome</keyword>
<dbReference type="GO" id="GO:0003723">
    <property type="term" value="F:RNA binding"/>
    <property type="evidence" value="ECO:0007669"/>
    <property type="project" value="InterPro"/>
</dbReference>
<organism evidence="2 3">
    <name type="scientific">Cinclus mexicanus</name>
    <name type="common">American dipper</name>
    <dbReference type="NCBI Taxonomy" id="161649"/>
    <lineage>
        <taxon>Eukaryota</taxon>
        <taxon>Metazoa</taxon>
        <taxon>Chordata</taxon>
        <taxon>Craniata</taxon>
        <taxon>Vertebrata</taxon>
        <taxon>Euteleostomi</taxon>
        <taxon>Archelosauria</taxon>
        <taxon>Archosauria</taxon>
        <taxon>Dinosauria</taxon>
        <taxon>Saurischia</taxon>
        <taxon>Theropoda</taxon>
        <taxon>Coelurosauria</taxon>
        <taxon>Aves</taxon>
        <taxon>Neognathae</taxon>
        <taxon>Neoaves</taxon>
        <taxon>Telluraves</taxon>
        <taxon>Australaves</taxon>
        <taxon>Passeriformes</taxon>
        <taxon>Cinclidae</taxon>
        <taxon>Cinclus</taxon>
    </lineage>
</organism>
<feature type="domain" description="S1-like" evidence="1">
    <location>
        <begin position="41"/>
        <end position="74"/>
    </location>
</feature>
<dbReference type="InterPro" id="IPR039294">
    <property type="entry name" value="EIF1AD"/>
</dbReference>
<name>A0A7L2K3B7_CINMU</name>
<dbReference type="Gene3D" id="2.40.50.140">
    <property type="entry name" value="Nucleic acid-binding proteins"/>
    <property type="match status" value="1"/>
</dbReference>
<reference evidence="2 3" key="1">
    <citation type="submission" date="2019-09" db="EMBL/GenBank/DDBJ databases">
        <title>Bird 10,000 Genomes (B10K) Project - Family phase.</title>
        <authorList>
            <person name="Zhang G."/>
        </authorList>
    </citation>
    <scope>NUCLEOTIDE SEQUENCE [LARGE SCALE GENOMIC DNA]</scope>
    <source>
        <strain evidence="2">B10K-DU-001-77</strain>
        <tissue evidence="2">Muscle</tissue>
    </source>
</reference>
<dbReference type="InterPro" id="IPR012340">
    <property type="entry name" value="NA-bd_OB-fold"/>
</dbReference>
<evidence type="ECO:0000259" key="1">
    <source>
        <dbReference type="Pfam" id="PF01176"/>
    </source>
</evidence>
<dbReference type="Proteomes" id="UP000590623">
    <property type="component" value="Unassembled WGS sequence"/>
</dbReference>
<dbReference type="GO" id="GO:0003743">
    <property type="term" value="F:translation initiation factor activity"/>
    <property type="evidence" value="ECO:0007669"/>
    <property type="project" value="InterPro"/>
</dbReference>
<dbReference type="OrthoDB" id="1738325at2759"/>